<evidence type="ECO:0000313" key="2">
    <source>
        <dbReference type="Proteomes" id="UP000185003"/>
    </source>
</evidence>
<organism evidence="1 2">
    <name type="scientific">Chitinophaga niabensis</name>
    <dbReference type="NCBI Taxonomy" id="536979"/>
    <lineage>
        <taxon>Bacteria</taxon>
        <taxon>Pseudomonadati</taxon>
        <taxon>Bacteroidota</taxon>
        <taxon>Chitinophagia</taxon>
        <taxon>Chitinophagales</taxon>
        <taxon>Chitinophagaceae</taxon>
        <taxon>Chitinophaga</taxon>
    </lineage>
</organism>
<protein>
    <submittedName>
        <fullName evidence="1">Uncharacterized protein</fullName>
    </submittedName>
</protein>
<accession>A0A1N6D4X8</accession>
<gene>
    <name evidence="1" type="ORF">SAMN04488055_0269</name>
</gene>
<name>A0A1N6D4X8_9BACT</name>
<sequence length="123" mass="14409">MKQSLSWEDILLQNARQHRESLKLLEQLKLENIALKQRLANALKTATTRSFVEWAELLQVQLLQNDQALALLHHDLVMHFQQRNRDARPHQEQQDSLNEDLARMKNEVELLKQQCIGLPLLNA</sequence>
<reference evidence="1 2" key="1">
    <citation type="submission" date="2016-11" db="EMBL/GenBank/DDBJ databases">
        <authorList>
            <person name="Jaros S."/>
            <person name="Januszkiewicz K."/>
            <person name="Wedrychowicz H."/>
        </authorList>
    </citation>
    <scope>NUCLEOTIDE SEQUENCE [LARGE SCALE GENOMIC DNA]</scope>
    <source>
        <strain evidence="1 2">DSM 24787</strain>
    </source>
</reference>
<evidence type="ECO:0000313" key="1">
    <source>
        <dbReference type="EMBL" id="SIN65799.1"/>
    </source>
</evidence>
<dbReference type="AlphaFoldDB" id="A0A1N6D4X8"/>
<dbReference type="RefSeq" id="WP_074237380.1">
    <property type="nucleotide sequence ID" value="NZ_FSRA01000001.1"/>
</dbReference>
<dbReference type="Proteomes" id="UP000185003">
    <property type="component" value="Unassembled WGS sequence"/>
</dbReference>
<keyword evidence="2" id="KW-1185">Reference proteome</keyword>
<proteinExistence type="predicted"/>
<dbReference type="EMBL" id="FSRA01000001">
    <property type="protein sequence ID" value="SIN65799.1"/>
    <property type="molecule type" value="Genomic_DNA"/>
</dbReference>